<dbReference type="Pfam" id="PF12937">
    <property type="entry name" value="F-box-like"/>
    <property type="match status" value="1"/>
</dbReference>
<dbReference type="OrthoDB" id="2269034at2759"/>
<evidence type="ECO:0000259" key="2">
    <source>
        <dbReference type="PROSITE" id="PS50181"/>
    </source>
</evidence>
<reference evidence="3 4" key="1">
    <citation type="submission" date="2014-04" db="EMBL/GenBank/DDBJ databases">
        <authorList>
            <consortium name="DOE Joint Genome Institute"/>
            <person name="Kuo A."/>
            <person name="Zuccaro A."/>
            <person name="Kohler A."/>
            <person name="Nagy L.G."/>
            <person name="Floudas D."/>
            <person name="Copeland A."/>
            <person name="Barry K.W."/>
            <person name="Cichocki N."/>
            <person name="Veneault-Fourrey C."/>
            <person name="LaButti K."/>
            <person name="Lindquist E.A."/>
            <person name="Lipzen A."/>
            <person name="Lundell T."/>
            <person name="Morin E."/>
            <person name="Murat C."/>
            <person name="Sun H."/>
            <person name="Tunlid A."/>
            <person name="Henrissat B."/>
            <person name="Grigoriev I.V."/>
            <person name="Hibbett D.S."/>
            <person name="Martin F."/>
            <person name="Nordberg H.P."/>
            <person name="Cantor M.N."/>
            <person name="Hua S.X."/>
        </authorList>
    </citation>
    <scope>NUCLEOTIDE SEQUENCE [LARGE SCALE GENOMIC DNA]</scope>
    <source>
        <strain evidence="3 4">MAFF 305830</strain>
    </source>
</reference>
<evidence type="ECO:0000256" key="1">
    <source>
        <dbReference type="SAM" id="Coils"/>
    </source>
</evidence>
<name>A0A0C3B9V7_SERVB</name>
<reference evidence="4" key="2">
    <citation type="submission" date="2015-01" db="EMBL/GenBank/DDBJ databases">
        <title>Evolutionary Origins and Diversification of the Mycorrhizal Mutualists.</title>
        <authorList>
            <consortium name="DOE Joint Genome Institute"/>
            <consortium name="Mycorrhizal Genomics Consortium"/>
            <person name="Kohler A."/>
            <person name="Kuo A."/>
            <person name="Nagy L.G."/>
            <person name="Floudas D."/>
            <person name="Copeland A."/>
            <person name="Barry K.W."/>
            <person name="Cichocki N."/>
            <person name="Veneault-Fourrey C."/>
            <person name="LaButti K."/>
            <person name="Lindquist E.A."/>
            <person name="Lipzen A."/>
            <person name="Lundell T."/>
            <person name="Morin E."/>
            <person name="Murat C."/>
            <person name="Riley R."/>
            <person name="Ohm R."/>
            <person name="Sun H."/>
            <person name="Tunlid A."/>
            <person name="Henrissat B."/>
            <person name="Grigoriev I.V."/>
            <person name="Hibbett D.S."/>
            <person name="Martin F."/>
        </authorList>
    </citation>
    <scope>NUCLEOTIDE SEQUENCE [LARGE SCALE GENOMIC DNA]</scope>
    <source>
        <strain evidence="4">MAFF 305830</strain>
    </source>
</reference>
<dbReference type="STRING" id="933852.A0A0C3B9V7"/>
<keyword evidence="1" id="KW-0175">Coiled coil</keyword>
<sequence length="456" mass="52377">MTSPFLGDKDNNLLELEQKAVLLKDIEAHIQDLEARLDSARKEYEQVQGRISFLRASYAPIRRLPRDILVTVFDYHPEDQKCRNSVLLCVCKMWHEIVMNTSNLWNQITLKLDQVETTSVVWKYANTCLERSRARPLHIWIDGSTFGPPAYEVSDFRGYASQRLYDHVPISPYVSHDSARRIWEDYGFDYDTRIYEYGLHLALGILRGNKNQFIERWRGLRLDVNPTLHHRAAFRLLSSLGGYACSLNTLNYRGMKHYYEDPIALWDIPAITTIRNLTFDFMVESHPDSHEYMNHVENLTILNLYNGSALLSYMVDAGFESLKSLELAEDLQAGTRLINLPNLKFLSIRTGLTLQWLISPRLTHLYVQTPSAFPVCTLTSVTDFRYVWGKFGLLTELNEACGMMPSLERFHIGRLLGCSYADVATALEEIRGEVGTLAVCLEDATHSQWPVALELD</sequence>
<feature type="coiled-coil region" evidence="1">
    <location>
        <begin position="16"/>
        <end position="57"/>
    </location>
</feature>
<feature type="domain" description="F-box" evidence="2">
    <location>
        <begin position="58"/>
        <end position="108"/>
    </location>
</feature>
<dbReference type="PROSITE" id="PS50181">
    <property type="entry name" value="FBOX"/>
    <property type="match status" value="1"/>
</dbReference>
<dbReference type="Gene3D" id="1.20.1280.50">
    <property type="match status" value="1"/>
</dbReference>
<dbReference type="EMBL" id="KN824294">
    <property type="protein sequence ID" value="KIM28236.1"/>
    <property type="molecule type" value="Genomic_DNA"/>
</dbReference>
<evidence type="ECO:0000313" key="3">
    <source>
        <dbReference type="EMBL" id="KIM28236.1"/>
    </source>
</evidence>
<protein>
    <recommendedName>
        <fullName evidence="2">F-box domain-containing protein</fullName>
    </recommendedName>
</protein>
<organism evidence="3 4">
    <name type="scientific">Serendipita vermifera MAFF 305830</name>
    <dbReference type="NCBI Taxonomy" id="933852"/>
    <lineage>
        <taxon>Eukaryota</taxon>
        <taxon>Fungi</taxon>
        <taxon>Dikarya</taxon>
        <taxon>Basidiomycota</taxon>
        <taxon>Agaricomycotina</taxon>
        <taxon>Agaricomycetes</taxon>
        <taxon>Sebacinales</taxon>
        <taxon>Serendipitaceae</taxon>
        <taxon>Serendipita</taxon>
    </lineage>
</organism>
<accession>A0A0C3B9V7</accession>
<dbReference type="SUPFAM" id="SSF81383">
    <property type="entry name" value="F-box domain"/>
    <property type="match status" value="1"/>
</dbReference>
<dbReference type="AlphaFoldDB" id="A0A0C3B9V7"/>
<dbReference type="InterPro" id="IPR036047">
    <property type="entry name" value="F-box-like_dom_sf"/>
</dbReference>
<evidence type="ECO:0000313" key="4">
    <source>
        <dbReference type="Proteomes" id="UP000054097"/>
    </source>
</evidence>
<dbReference type="HOGENOM" id="CLU_601530_0_0_1"/>
<dbReference type="Proteomes" id="UP000054097">
    <property type="component" value="Unassembled WGS sequence"/>
</dbReference>
<gene>
    <name evidence="3" type="ORF">M408DRAFT_23940</name>
</gene>
<proteinExistence type="predicted"/>
<keyword evidence="4" id="KW-1185">Reference proteome</keyword>
<dbReference type="InterPro" id="IPR001810">
    <property type="entry name" value="F-box_dom"/>
</dbReference>